<dbReference type="EMBL" id="GBXM01095399">
    <property type="protein sequence ID" value="JAH13178.1"/>
    <property type="molecule type" value="Transcribed_RNA"/>
</dbReference>
<proteinExistence type="predicted"/>
<accession>A0A0E9QAM8</accession>
<reference evidence="2" key="1">
    <citation type="submission" date="2014-11" db="EMBL/GenBank/DDBJ databases">
        <authorList>
            <person name="Amaro Gonzalez C."/>
        </authorList>
    </citation>
    <scope>NUCLEOTIDE SEQUENCE</scope>
</reference>
<reference evidence="2" key="2">
    <citation type="journal article" date="2015" name="Fish Shellfish Immunol.">
        <title>Early steps in the European eel (Anguilla anguilla)-Vibrio vulnificus interaction in the gills: Role of the RtxA13 toxin.</title>
        <authorList>
            <person name="Callol A."/>
            <person name="Pajuelo D."/>
            <person name="Ebbesson L."/>
            <person name="Teles M."/>
            <person name="MacKenzie S."/>
            <person name="Amaro C."/>
        </authorList>
    </citation>
    <scope>NUCLEOTIDE SEQUENCE</scope>
</reference>
<sequence>MSQERYQIMMLMMMKMRRGRLKKKDKDFTSSGCGGRRSLRRNSG</sequence>
<evidence type="ECO:0000313" key="2">
    <source>
        <dbReference type="EMBL" id="JAH13178.1"/>
    </source>
</evidence>
<name>A0A0E9QAM8_ANGAN</name>
<dbReference type="AlphaFoldDB" id="A0A0E9QAM8"/>
<protein>
    <submittedName>
        <fullName evidence="2">Uncharacterized protein</fullName>
    </submittedName>
</protein>
<feature type="region of interest" description="Disordered" evidence="1">
    <location>
        <begin position="19"/>
        <end position="44"/>
    </location>
</feature>
<organism evidence="2">
    <name type="scientific">Anguilla anguilla</name>
    <name type="common">European freshwater eel</name>
    <name type="synonym">Muraena anguilla</name>
    <dbReference type="NCBI Taxonomy" id="7936"/>
    <lineage>
        <taxon>Eukaryota</taxon>
        <taxon>Metazoa</taxon>
        <taxon>Chordata</taxon>
        <taxon>Craniata</taxon>
        <taxon>Vertebrata</taxon>
        <taxon>Euteleostomi</taxon>
        <taxon>Actinopterygii</taxon>
        <taxon>Neopterygii</taxon>
        <taxon>Teleostei</taxon>
        <taxon>Anguilliformes</taxon>
        <taxon>Anguillidae</taxon>
        <taxon>Anguilla</taxon>
    </lineage>
</organism>
<evidence type="ECO:0000256" key="1">
    <source>
        <dbReference type="SAM" id="MobiDB-lite"/>
    </source>
</evidence>